<dbReference type="EMBL" id="JAPFFF010000001">
    <property type="protein sequence ID" value="KAK8899690.1"/>
    <property type="molecule type" value="Genomic_DNA"/>
</dbReference>
<keyword evidence="1" id="KW-0285">Flavoprotein</keyword>
<sequence length="378" mass="42829">MISRSRSILFKPKNIGPITIMNRFMRSATWDGRTDGAGMPLDEHFEMLVYLARGMVGLICPGDMEVNLQNIGPRTYAISGPEYIETWKGVIDSIHTRGNKIMFQLNHKGPECPTKLFEDQIELNDTQIQDYIDLYVKAALCSLDADVDGIQFHGSHGFFLSSWLSPARNLRKDKWGGSTENRARILKEIITEVKKKAKKPFFVSLKLNGSDIDPRGLTPDLSADLVHELKGYVDMFEISCNITQPYHQIASEFNINAITRGVPKDKHQDAIANAQKLLRGVHFKQEFNRPFAEIIRKRNPDAILALVGGNREFDKMEKLVKSGLVDFVSMSRPFLKDPFIVKEMYEGKVSKSDCLNCGACLINSDYGVYCRMNKQAIW</sequence>
<keyword evidence="5" id="KW-1185">Reference proteome</keyword>
<dbReference type="InterPro" id="IPR013785">
    <property type="entry name" value="Aldolase_TIM"/>
</dbReference>
<dbReference type="Proteomes" id="UP001470230">
    <property type="component" value="Unassembled WGS sequence"/>
</dbReference>
<proteinExistence type="predicted"/>
<evidence type="ECO:0000313" key="5">
    <source>
        <dbReference type="Proteomes" id="UP001470230"/>
    </source>
</evidence>
<dbReference type="InterPro" id="IPR051799">
    <property type="entry name" value="NADH_flavin_oxidoreductase"/>
</dbReference>
<comment type="caution">
    <text evidence="4">The sequence shown here is derived from an EMBL/GenBank/DDBJ whole genome shotgun (WGS) entry which is preliminary data.</text>
</comment>
<reference evidence="4 5" key="1">
    <citation type="submission" date="2024-04" db="EMBL/GenBank/DDBJ databases">
        <title>Tritrichomonas musculus Genome.</title>
        <authorList>
            <person name="Alves-Ferreira E."/>
            <person name="Grigg M."/>
            <person name="Lorenzi H."/>
            <person name="Galac M."/>
        </authorList>
    </citation>
    <scope>NUCLEOTIDE SEQUENCE [LARGE SCALE GENOMIC DNA]</scope>
    <source>
        <strain evidence="4 5">EAF2021</strain>
    </source>
</reference>
<feature type="domain" description="NADH:flavin oxidoreductase/NADH oxidase N-terminal" evidence="3">
    <location>
        <begin position="9"/>
        <end position="206"/>
    </location>
</feature>
<dbReference type="PANTHER" id="PTHR43656:SF2">
    <property type="entry name" value="BINDING OXIDOREDUCTASE, PUTATIVE (AFU_ORTHOLOGUE AFUA_2G08260)-RELATED"/>
    <property type="match status" value="1"/>
</dbReference>
<dbReference type="Gene3D" id="3.20.20.70">
    <property type="entry name" value="Aldolase class I"/>
    <property type="match status" value="1"/>
</dbReference>
<evidence type="ECO:0000313" key="4">
    <source>
        <dbReference type="EMBL" id="KAK8899690.1"/>
    </source>
</evidence>
<dbReference type="PANTHER" id="PTHR43656">
    <property type="entry name" value="BINDING OXIDOREDUCTASE, PUTATIVE (AFU_ORTHOLOGUE AFUA_2G08260)-RELATED"/>
    <property type="match status" value="1"/>
</dbReference>
<dbReference type="InterPro" id="IPR001155">
    <property type="entry name" value="OxRdtase_FMN_N"/>
</dbReference>
<dbReference type="SUPFAM" id="SSF51395">
    <property type="entry name" value="FMN-linked oxidoreductases"/>
    <property type="match status" value="1"/>
</dbReference>
<gene>
    <name evidence="4" type="ORF">M9Y10_002012</name>
</gene>
<keyword evidence="2" id="KW-0560">Oxidoreductase</keyword>
<name>A0ABR2LBJ0_9EUKA</name>
<dbReference type="Pfam" id="PF00724">
    <property type="entry name" value="Oxidored_FMN"/>
    <property type="match status" value="1"/>
</dbReference>
<evidence type="ECO:0000256" key="1">
    <source>
        <dbReference type="ARBA" id="ARBA00022630"/>
    </source>
</evidence>
<protein>
    <recommendedName>
        <fullName evidence="3">NADH:flavin oxidoreductase/NADH oxidase N-terminal domain-containing protein</fullName>
    </recommendedName>
</protein>
<organism evidence="4 5">
    <name type="scientific">Tritrichomonas musculus</name>
    <dbReference type="NCBI Taxonomy" id="1915356"/>
    <lineage>
        <taxon>Eukaryota</taxon>
        <taxon>Metamonada</taxon>
        <taxon>Parabasalia</taxon>
        <taxon>Tritrichomonadida</taxon>
        <taxon>Tritrichomonadidae</taxon>
        <taxon>Tritrichomonas</taxon>
    </lineage>
</organism>
<evidence type="ECO:0000259" key="3">
    <source>
        <dbReference type="Pfam" id="PF00724"/>
    </source>
</evidence>
<accession>A0ABR2LBJ0</accession>
<evidence type="ECO:0000256" key="2">
    <source>
        <dbReference type="ARBA" id="ARBA00023002"/>
    </source>
</evidence>